<dbReference type="InterPro" id="IPR023210">
    <property type="entry name" value="NADP_OxRdtase_dom"/>
</dbReference>
<evidence type="ECO:0000256" key="3">
    <source>
        <dbReference type="ARBA" id="ARBA00023002"/>
    </source>
</evidence>
<accession>A0ABX6K0J7</accession>
<protein>
    <submittedName>
        <fullName evidence="5">Aldo/keto reductase</fullName>
    </submittedName>
</protein>
<dbReference type="PRINTS" id="PR00069">
    <property type="entry name" value="ALDKETRDTASE"/>
</dbReference>
<dbReference type="Pfam" id="PF00248">
    <property type="entry name" value="Aldo_ket_red"/>
    <property type="match status" value="1"/>
</dbReference>
<evidence type="ECO:0000256" key="2">
    <source>
        <dbReference type="ARBA" id="ARBA00022857"/>
    </source>
</evidence>
<comment type="similarity">
    <text evidence="1">Belongs to the aldo/keto reductase family.</text>
</comment>
<keyword evidence="2" id="KW-0521">NADP</keyword>
<dbReference type="Proteomes" id="UP000503441">
    <property type="component" value="Chromosome"/>
</dbReference>
<dbReference type="PANTHER" id="PTHR43827">
    <property type="entry name" value="2,5-DIKETO-D-GLUCONIC ACID REDUCTASE"/>
    <property type="match status" value="1"/>
</dbReference>
<sequence>MTALPIPNITLNDGKQIPQLGLGVFLVEPGETERIVTDALEVGYRHIDTARIYDNEAEVGAAIAKSGIPRDELFITTKLWNSDQEDPHGAFNASMDRLGLERVDLYLIHWPIPEFGTALGAWKGLIEIAESGRATSIGVSNFEIPHLQQLVDETGVVPAINQIELHPMNQRRELREFCREHGISIEAWGPLAQGKSDLFERPEIASAAAAHGKTPAQVILRWHLQHNTIIFPKTTRRERMIENADILDFELTATEMTAIDGLDEQHNFGPDPSTFNRR</sequence>
<gene>
    <name evidence="5" type="ORF">G7066_09345</name>
</gene>
<dbReference type="PROSITE" id="PS00798">
    <property type="entry name" value="ALDOKETO_REDUCTASE_1"/>
    <property type="match status" value="1"/>
</dbReference>
<reference evidence="5 6" key="1">
    <citation type="submission" date="2020-03" db="EMBL/GenBank/DDBJ databases">
        <title>Leucobacter sp. nov., isolated from beetles.</title>
        <authorList>
            <person name="Hyun D.-W."/>
            <person name="Bae J.-W."/>
        </authorList>
    </citation>
    <scope>NUCLEOTIDE SEQUENCE [LARGE SCALE GENOMIC DNA]</scope>
    <source>
        <strain evidence="5 6">HDW9A</strain>
    </source>
</reference>
<dbReference type="PANTHER" id="PTHR43827:SF3">
    <property type="entry name" value="NADP-DEPENDENT OXIDOREDUCTASE DOMAIN-CONTAINING PROTEIN"/>
    <property type="match status" value="1"/>
</dbReference>
<dbReference type="InterPro" id="IPR018170">
    <property type="entry name" value="Aldo/ket_reductase_CS"/>
</dbReference>
<feature type="domain" description="NADP-dependent oxidoreductase" evidence="4">
    <location>
        <begin position="29"/>
        <end position="263"/>
    </location>
</feature>
<dbReference type="Gene3D" id="3.20.20.100">
    <property type="entry name" value="NADP-dependent oxidoreductase domain"/>
    <property type="match status" value="1"/>
</dbReference>
<dbReference type="InterPro" id="IPR020471">
    <property type="entry name" value="AKR"/>
</dbReference>
<name>A0ABX6K0J7_9MICO</name>
<evidence type="ECO:0000313" key="5">
    <source>
        <dbReference type="EMBL" id="QIM18757.1"/>
    </source>
</evidence>
<organism evidence="5 6">
    <name type="scientific">Leucobacter coleopterorum</name>
    <dbReference type="NCBI Taxonomy" id="2714933"/>
    <lineage>
        <taxon>Bacteria</taxon>
        <taxon>Bacillati</taxon>
        <taxon>Actinomycetota</taxon>
        <taxon>Actinomycetes</taxon>
        <taxon>Micrococcales</taxon>
        <taxon>Microbacteriaceae</taxon>
        <taxon>Leucobacter</taxon>
    </lineage>
</organism>
<keyword evidence="3" id="KW-0560">Oxidoreductase</keyword>
<evidence type="ECO:0000259" key="4">
    <source>
        <dbReference type="Pfam" id="PF00248"/>
    </source>
</evidence>
<dbReference type="SUPFAM" id="SSF51430">
    <property type="entry name" value="NAD(P)-linked oxidoreductase"/>
    <property type="match status" value="1"/>
</dbReference>
<evidence type="ECO:0000256" key="1">
    <source>
        <dbReference type="ARBA" id="ARBA00007905"/>
    </source>
</evidence>
<evidence type="ECO:0000313" key="6">
    <source>
        <dbReference type="Proteomes" id="UP000503441"/>
    </source>
</evidence>
<keyword evidence="6" id="KW-1185">Reference proteome</keyword>
<dbReference type="InterPro" id="IPR036812">
    <property type="entry name" value="NAD(P)_OxRdtase_dom_sf"/>
</dbReference>
<dbReference type="PIRSF" id="PIRSF000097">
    <property type="entry name" value="AKR"/>
    <property type="match status" value="1"/>
</dbReference>
<dbReference type="EMBL" id="CP049933">
    <property type="protein sequence ID" value="QIM18757.1"/>
    <property type="molecule type" value="Genomic_DNA"/>
</dbReference>
<proteinExistence type="inferred from homology"/>
<dbReference type="RefSeq" id="WP_166330656.1">
    <property type="nucleotide sequence ID" value="NZ_CP049933.1"/>
</dbReference>